<name>A0A9N8ERI4_9STRA</name>
<dbReference type="EMBL" id="CAICTM010001455">
    <property type="protein sequence ID" value="CAB9523799.1"/>
    <property type="molecule type" value="Genomic_DNA"/>
</dbReference>
<gene>
    <name evidence="2" type="ORF">SEMRO_1457_G274340.1</name>
</gene>
<evidence type="ECO:0000313" key="3">
    <source>
        <dbReference type="Proteomes" id="UP001153069"/>
    </source>
</evidence>
<keyword evidence="3" id="KW-1185">Reference proteome</keyword>
<evidence type="ECO:0000256" key="1">
    <source>
        <dbReference type="SAM" id="SignalP"/>
    </source>
</evidence>
<organism evidence="2 3">
    <name type="scientific">Seminavis robusta</name>
    <dbReference type="NCBI Taxonomy" id="568900"/>
    <lineage>
        <taxon>Eukaryota</taxon>
        <taxon>Sar</taxon>
        <taxon>Stramenopiles</taxon>
        <taxon>Ochrophyta</taxon>
        <taxon>Bacillariophyta</taxon>
        <taxon>Bacillariophyceae</taxon>
        <taxon>Bacillariophycidae</taxon>
        <taxon>Naviculales</taxon>
        <taxon>Naviculaceae</taxon>
        <taxon>Seminavis</taxon>
    </lineage>
</organism>
<keyword evidence="1" id="KW-0732">Signal</keyword>
<dbReference type="Proteomes" id="UP001153069">
    <property type="component" value="Unassembled WGS sequence"/>
</dbReference>
<feature type="chain" id="PRO_5040250786" evidence="1">
    <location>
        <begin position="24"/>
        <end position="99"/>
    </location>
</feature>
<reference evidence="2" key="1">
    <citation type="submission" date="2020-06" db="EMBL/GenBank/DDBJ databases">
        <authorList>
            <consortium name="Plant Systems Biology data submission"/>
        </authorList>
    </citation>
    <scope>NUCLEOTIDE SEQUENCE</scope>
    <source>
        <strain evidence="2">D6</strain>
    </source>
</reference>
<sequence>MSTSTLGVSNRLLALTIIQILEATQLPEVTSSAQFQCLPPMPPEIQPVLTTGLLMNSTCDNLLPSSSGLQPGFTRPHPHVSATIVDQTLQPIVTTLQDC</sequence>
<accession>A0A9N8ERI4</accession>
<evidence type="ECO:0000313" key="2">
    <source>
        <dbReference type="EMBL" id="CAB9523799.1"/>
    </source>
</evidence>
<comment type="caution">
    <text evidence="2">The sequence shown here is derived from an EMBL/GenBank/DDBJ whole genome shotgun (WGS) entry which is preliminary data.</text>
</comment>
<proteinExistence type="predicted"/>
<protein>
    <submittedName>
        <fullName evidence="2">Uncharacterized protein</fullName>
    </submittedName>
</protein>
<feature type="signal peptide" evidence="1">
    <location>
        <begin position="1"/>
        <end position="23"/>
    </location>
</feature>
<dbReference type="AlphaFoldDB" id="A0A9N8ERI4"/>